<dbReference type="AlphaFoldDB" id="A0A3S4IS87"/>
<sequence>MVRSLTVVSELIFGSFREIIRPGAFDEVLNDDVRALFNHDPNFILGRRSAGTLALTVDERGLRYDITAPETQTIRDLVLAPMQRGDINQSSFCISRRPRRRGMVPGRGWCGDS</sequence>
<evidence type="ECO:0000313" key="5">
    <source>
        <dbReference type="EMBL" id="VEB57000.1"/>
    </source>
</evidence>
<keyword evidence="3" id="KW-0378">Hydrolase</keyword>
<protein>
    <submittedName>
        <fullName evidence="5">Phage pro-head protease</fullName>
    </submittedName>
</protein>
<evidence type="ECO:0000256" key="1">
    <source>
        <dbReference type="ARBA" id="ARBA00022612"/>
    </source>
</evidence>
<evidence type="ECO:0000313" key="6">
    <source>
        <dbReference type="Proteomes" id="UP000269208"/>
    </source>
</evidence>
<dbReference type="EMBL" id="LR134190">
    <property type="protein sequence ID" value="VEB57000.1"/>
    <property type="molecule type" value="Genomic_DNA"/>
</dbReference>
<keyword evidence="1" id="KW-1188">Viral release from host cell</keyword>
<proteinExistence type="predicted"/>
<reference evidence="5 6" key="1">
    <citation type="submission" date="2018-12" db="EMBL/GenBank/DDBJ databases">
        <authorList>
            <consortium name="Pathogen Informatics"/>
        </authorList>
    </citation>
    <scope>NUCLEOTIDE SEQUENCE [LARGE SCALE GENOMIC DNA]</scope>
    <source>
        <strain evidence="5 6">NCTC6754</strain>
    </source>
</reference>
<feature type="domain" description="Prohead serine protease" evidence="4">
    <location>
        <begin position="13"/>
        <end position="93"/>
    </location>
</feature>
<name>A0A3S4IS87_SALET</name>
<dbReference type="InterPro" id="IPR054613">
    <property type="entry name" value="Peptidase_S78_dom"/>
</dbReference>
<dbReference type="Proteomes" id="UP000269208">
    <property type="component" value="Chromosome"/>
</dbReference>
<dbReference type="GO" id="GO:0008233">
    <property type="term" value="F:peptidase activity"/>
    <property type="evidence" value="ECO:0007669"/>
    <property type="project" value="UniProtKB-KW"/>
</dbReference>
<evidence type="ECO:0000259" key="4">
    <source>
        <dbReference type="Pfam" id="PF04586"/>
    </source>
</evidence>
<evidence type="ECO:0000256" key="2">
    <source>
        <dbReference type="ARBA" id="ARBA00022670"/>
    </source>
</evidence>
<organism evidence="5 6">
    <name type="scientific">Salmonella enterica I</name>
    <dbReference type="NCBI Taxonomy" id="59201"/>
    <lineage>
        <taxon>Bacteria</taxon>
        <taxon>Pseudomonadati</taxon>
        <taxon>Pseudomonadota</taxon>
        <taxon>Gammaproteobacteria</taxon>
        <taxon>Enterobacterales</taxon>
        <taxon>Enterobacteriaceae</taxon>
        <taxon>Salmonella</taxon>
    </lineage>
</organism>
<gene>
    <name evidence="5" type="ORF">NCTC6754_04664</name>
</gene>
<dbReference type="GO" id="GO:0006508">
    <property type="term" value="P:proteolysis"/>
    <property type="evidence" value="ECO:0007669"/>
    <property type="project" value="UniProtKB-KW"/>
</dbReference>
<dbReference type="Pfam" id="PF04586">
    <property type="entry name" value="Peptidase_S78"/>
    <property type="match status" value="1"/>
</dbReference>
<accession>A0A3S4IS87</accession>
<evidence type="ECO:0000256" key="3">
    <source>
        <dbReference type="ARBA" id="ARBA00022801"/>
    </source>
</evidence>
<keyword evidence="2 5" id="KW-0645">Protease</keyword>